<dbReference type="Proteomes" id="UP000024942">
    <property type="component" value="Unassembled WGS sequence"/>
</dbReference>
<sequence>MGTEGGFSRIFERKANILFERWAGQFMSLRAAFWSGISVIGVALISLPATGVLPPLLLYNPSESAPLGWYRVEPFSVISRGDLVVSHLPEDASMFAAERGYLPSGIPVIKTVRALEGDTVCAVDGELLINGTPAVRLLSDDSLGRTLPSPWTACRQLRTGEVLLLSGRTADSFDGRYFGTVLEADILGTAILLKDVDLAAEIGGQERIDGEFDCKIKAHGANEGLSPCLHIDFYGSTDTYAALWSDGSLNKDNRLAWFHARNLACFPPDRPE</sequence>
<feature type="domain" description="Peptidase S26" evidence="2">
    <location>
        <begin position="39"/>
        <end position="191"/>
    </location>
</feature>
<proteinExistence type="predicted"/>
<evidence type="ECO:0000256" key="1">
    <source>
        <dbReference type="SAM" id="Phobius"/>
    </source>
</evidence>
<feature type="transmembrane region" description="Helical" evidence="1">
    <location>
        <begin position="31"/>
        <end position="53"/>
    </location>
</feature>
<dbReference type="Pfam" id="PF10502">
    <property type="entry name" value="Peptidase_S26"/>
    <property type="match status" value="1"/>
</dbReference>
<evidence type="ECO:0000313" key="3">
    <source>
        <dbReference type="EMBL" id="KDA01201.1"/>
    </source>
</evidence>
<dbReference type="eggNOG" id="COG4959">
    <property type="taxonomic scope" value="Bacteria"/>
</dbReference>
<gene>
    <name evidence="3" type="ORF">HOC_16573</name>
</gene>
<keyword evidence="1" id="KW-0472">Membrane</keyword>
<keyword evidence="1" id="KW-0812">Transmembrane</keyword>
<dbReference type="GO" id="GO:0004252">
    <property type="term" value="F:serine-type endopeptidase activity"/>
    <property type="evidence" value="ECO:0007669"/>
    <property type="project" value="InterPro"/>
</dbReference>
<dbReference type="EMBL" id="ARYL01000033">
    <property type="protein sequence ID" value="KDA01201.1"/>
    <property type="molecule type" value="Genomic_DNA"/>
</dbReference>
<comment type="caution">
    <text evidence="3">The sequence shown here is derived from an EMBL/GenBank/DDBJ whole genome shotgun (WGS) entry which is preliminary data.</text>
</comment>
<protein>
    <submittedName>
        <fullName evidence="3">Plasmid transfer protein traf</fullName>
    </submittedName>
</protein>
<accession>A0A059G310</accession>
<dbReference type="Gene3D" id="2.10.109.10">
    <property type="entry name" value="Umud Fragment, subunit A"/>
    <property type="match status" value="1"/>
</dbReference>
<reference evidence="3 4" key="1">
    <citation type="journal article" date="2014" name="Antonie Van Leeuwenhoek">
        <title>Hyphomonas beringensis sp. nov. and Hyphomonas chukchiensis sp. nov., isolated from surface seawater of the Bering Sea and Chukchi Sea.</title>
        <authorList>
            <person name="Li C."/>
            <person name="Lai Q."/>
            <person name="Li G."/>
            <person name="Dong C."/>
            <person name="Wang J."/>
            <person name="Liao Y."/>
            <person name="Shao Z."/>
        </authorList>
    </citation>
    <scope>NUCLEOTIDE SEQUENCE [LARGE SCALE GENOMIC DNA]</scope>
    <source>
        <strain evidence="3 4">SCH89</strain>
    </source>
</reference>
<name>A0A059G310_9PROT</name>
<keyword evidence="1" id="KW-1133">Transmembrane helix</keyword>
<dbReference type="GO" id="GO:0006465">
    <property type="term" value="P:signal peptide processing"/>
    <property type="evidence" value="ECO:0007669"/>
    <property type="project" value="InterPro"/>
</dbReference>
<keyword evidence="4" id="KW-1185">Reference proteome</keyword>
<organism evidence="3 4">
    <name type="scientific">Hyphomonas oceanitis SCH89</name>
    <dbReference type="NCBI Taxonomy" id="1280953"/>
    <lineage>
        <taxon>Bacteria</taxon>
        <taxon>Pseudomonadati</taxon>
        <taxon>Pseudomonadota</taxon>
        <taxon>Alphaproteobacteria</taxon>
        <taxon>Hyphomonadales</taxon>
        <taxon>Hyphomonadaceae</taxon>
        <taxon>Hyphomonas</taxon>
    </lineage>
</organism>
<dbReference type="AlphaFoldDB" id="A0A059G310"/>
<dbReference type="InterPro" id="IPR036286">
    <property type="entry name" value="LexA/Signal_pep-like_sf"/>
</dbReference>
<evidence type="ECO:0000313" key="4">
    <source>
        <dbReference type="Proteomes" id="UP000024942"/>
    </source>
</evidence>
<dbReference type="STRING" id="1280953.HOC_16573"/>
<evidence type="ECO:0000259" key="2">
    <source>
        <dbReference type="Pfam" id="PF10502"/>
    </source>
</evidence>
<dbReference type="InterPro" id="IPR019533">
    <property type="entry name" value="Peptidase_S26"/>
</dbReference>
<dbReference type="SUPFAM" id="SSF51306">
    <property type="entry name" value="LexA/Signal peptidase"/>
    <property type="match status" value="1"/>
</dbReference>